<reference evidence="1" key="1">
    <citation type="journal article" date="2021" name="Mol. Plant Microbe Interact.">
        <title>Complete Genome Sequence of the Plant-Pathogenic Fungus Colletotrichum lupini.</title>
        <authorList>
            <person name="Baroncelli R."/>
            <person name="Pensec F."/>
            <person name="Da Lio D."/>
            <person name="Boufleur T."/>
            <person name="Vicente I."/>
            <person name="Sarrocco S."/>
            <person name="Picot A."/>
            <person name="Baraldi E."/>
            <person name="Sukno S."/>
            <person name="Thon M."/>
            <person name="Le Floch G."/>
        </authorList>
    </citation>
    <scope>NUCLEOTIDE SEQUENCE</scope>
    <source>
        <strain evidence="1">IMI 504893</strain>
    </source>
</reference>
<keyword evidence="2" id="KW-1185">Reference proteome</keyword>
<sequence length="138" mass="15249">MGVPLCAGPWAGLSLRSCTTGKPRDFPYLSMFLAVAALSSGGLYTNSLLPEAPDLQRLSTEKPDEVGRMDTEYLGGQTVAASTSKSTCHRFGVKVSPRLGLRLKCKPRFEHLDEWLTTKLKPNKYECQDMILTEHSRS</sequence>
<evidence type="ECO:0000313" key="1">
    <source>
        <dbReference type="EMBL" id="UQC73739.1"/>
    </source>
</evidence>
<dbReference type="Proteomes" id="UP000830671">
    <property type="component" value="Chromosome 1"/>
</dbReference>
<proteinExistence type="predicted"/>
<accession>A0A9Q8SAN2</accession>
<dbReference type="GeneID" id="73334445"/>
<gene>
    <name evidence="1" type="ORF">CLUP02_00385</name>
</gene>
<protein>
    <submittedName>
        <fullName evidence="1">Uncharacterized protein</fullName>
    </submittedName>
</protein>
<dbReference type="RefSeq" id="XP_049135392.1">
    <property type="nucleotide sequence ID" value="XM_049279435.1"/>
</dbReference>
<dbReference type="AlphaFoldDB" id="A0A9Q8SAN2"/>
<organism evidence="1 2">
    <name type="scientific">Colletotrichum lupini</name>
    <dbReference type="NCBI Taxonomy" id="145971"/>
    <lineage>
        <taxon>Eukaryota</taxon>
        <taxon>Fungi</taxon>
        <taxon>Dikarya</taxon>
        <taxon>Ascomycota</taxon>
        <taxon>Pezizomycotina</taxon>
        <taxon>Sordariomycetes</taxon>
        <taxon>Hypocreomycetidae</taxon>
        <taxon>Glomerellales</taxon>
        <taxon>Glomerellaceae</taxon>
        <taxon>Colletotrichum</taxon>
        <taxon>Colletotrichum acutatum species complex</taxon>
    </lineage>
</organism>
<name>A0A9Q8SAN2_9PEZI</name>
<evidence type="ECO:0000313" key="2">
    <source>
        <dbReference type="Proteomes" id="UP000830671"/>
    </source>
</evidence>
<dbReference type="EMBL" id="CP019471">
    <property type="protein sequence ID" value="UQC73739.1"/>
    <property type="molecule type" value="Genomic_DNA"/>
</dbReference>
<dbReference type="KEGG" id="clup:CLUP02_00385"/>